<evidence type="ECO:0000256" key="10">
    <source>
        <dbReference type="HAMAP-Rule" id="MF_01464"/>
    </source>
</evidence>
<keyword evidence="2 9" id="KW-0813">Transport</keyword>
<evidence type="ECO:0000256" key="1">
    <source>
        <dbReference type="ARBA" id="ARBA00004651"/>
    </source>
</evidence>
<dbReference type="NCBIfam" id="TIGR00916">
    <property type="entry name" value="2A0604s01"/>
    <property type="match status" value="1"/>
</dbReference>
<feature type="transmembrane region" description="Helical" evidence="9">
    <location>
        <begin position="585"/>
        <end position="610"/>
    </location>
</feature>
<dbReference type="SUPFAM" id="SSF82866">
    <property type="entry name" value="Multidrug efflux transporter AcrB transmembrane domain"/>
    <property type="match status" value="2"/>
</dbReference>
<evidence type="ECO:0000256" key="7">
    <source>
        <dbReference type="ARBA" id="ARBA00023010"/>
    </source>
</evidence>
<dbReference type="GO" id="GO:0006605">
    <property type="term" value="P:protein targeting"/>
    <property type="evidence" value="ECO:0007669"/>
    <property type="project" value="UniProtKB-UniRule"/>
</dbReference>
<feature type="transmembrane region" description="Helical" evidence="9">
    <location>
        <begin position="1038"/>
        <end position="1063"/>
    </location>
</feature>
<gene>
    <name evidence="9 13" type="primary">secD</name>
    <name evidence="10" type="synonym">secF</name>
    <name evidence="13" type="ORF">TsocGM_04885</name>
</gene>
<feature type="transmembrane region" description="Helical" evidence="9">
    <location>
        <begin position="966"/>
        <end position="985"/>
    </location>
</feature>
<dbReference type="GO" id="GO:0005886">
    <property type="term" value="C:plasma membrane"/>
    <property type="evidence" value="ECO:0007669"/>
    <property type="project" value="UniProtKB-SubCell"/>
</dbReference>
<feature type="transmembrane region" description="Helical" evidence="9">
    <location>
        <begin position="517"/>
        <end position="537"/>
    </location>
</feature>
<dbReference type="HAMAP" id="MF_01463_B">
    <property type="entry name" value="SecD_B"/>
    <property type="match status" value="1"/>
</dbReference>
<organism evidence="13 14">
    <name type="scientific">Tautonia sociabilis</name>
    <dbReference type="NCBI Taxonomy" id="2080755"/>
    <lineage>
        <taxon>Bacteria</taxon>
        <taxon>Pseudomonadati</taxon>
        <taxon>Planctomycetota</taxon>
        <taxon>Planctomycetia</taxon>
        <taxon>Isosphaerales</taxon>
        <taxon>Isosphaeraceae</taxon>
        <taxon>Tautonia</taxon>
    </lineage>
</organism>
<dbReference type="Gene3D" id="3.30.70.3400">
    <property type="match status" value="1"/>
</dbReference>
<dbReference type="InterPro" id="IPR022646">
    <property type="entry name" value="SecD/SecF_CS"/>
</dbReference>
<feature type="domain" description="Protein export membrane protein SecD/SecF C-terminal" evidence="11">
    <location>
        <begin position="475"/>
        <end position="641"/>
    </location>
</feature>
<accession>A0A432MNB6</accession>
<dbReference type="GO" id="GO:0015450">
    <property type="term" value="F:protein-transporting ATPase activity"/>
    <property type="evidence" value="ECO:0007669"/>
    <property type="project" value="InterPro"/>
</dbReference>
<keyword evidence="5 9" id="KW-0653">Protein transport</keyword>
<evidence type="ECO:0000256" key="3">
    <source>
        <dbReference type="ARBA" id="ARBA00022475"/>
    </source>
</evidence>
<reference evidence="13 14" key="2">
    <citation type="submission" date="2019-01" db="EMBL/GenBank/DDBJ databases">
        <title>Tautonia sociabilis, a novel thermotolerant planctomycete of Isosphaeraceae family, isolated from a 4000 m deep subterranean habitat.</title>
        <authorList>
            <person name="Kovaleva O.L."/>
            <person name="Elcheninov A.G."/>
            <person name="Van Heerden E."/>
            <person name="Toshchakov S.V."/>
            <person name="Novikov A."/>
            <person name="Bonch-Osmolovskaya E.A."/>
            <person name="Kublanov I.V."/>
        </authorList>
    </citation>
    <scope>NUCLEOTIDE SEQUENCE [LARGE SCALE GENOMIC DNA]</scope>
    <source>
        <strain evidence="13 14">GM2012</strain>
    </source>
</reference>
<feature type="transmembrane region" description="Helical" evidence="9">
    <location>
        <begin position="671"/>
        <end position="689"/>
    </location>
</feature>
<dbReference type="NCBIfam" id="TIGR00966">
    <property type="entry name" value="transloc_SecF"/>
    <property type="match status" value="1"/>
</dbReference>
<dbReference type="Proteomes" id="UP000280296">
    <property type="component" value="Unassembled WGS sequence"/>
</dbReference>
<evidence type="ECO:0000313" key="13">
    <source>
        <dbReference type="EMBL" id="RUL88934.1"/>
    </source>
</evidence>
<evidence type="ECO:0000256" key="6">
    <source>
        <dbReference type="ARBA" id="ARBA00022989"/>
    </source>
</evidence>
<dbReference type="InterPro" id="IPR054384">
    <property type="entry name" value="SecDF_P1_head"/>
</dbReference>
<evidence type="ECO:0000259" key="11">
    <source>
        <dbReference type="Pfam" id="PF02355"/>
    </source>
</evidence>
<protein>
    <recommendedName>
        <fullName evidence="9 10">Multifunctional fusion protein</fullName>
    </recommendedName>
    <domain>
        <recommendedName>
            <fullName evidence="9">Protein translocase subunit SecD</fullName>
        </recommendedName>
    </domain>
    <domain>
        <recommendedName>
            <fullName evidence="10">Protein-export membrane protein SecF</fullName>
        </recommendedName>
    </domain>
</protein>
<feature type="transmembrane region" description="Helical" evidence="9">
    <location>
        <begin position="543"/>
        <end position="564"/>
    </location>
</feature>
<comment type="caution">
    <text evidence="13">The sequence shown here is derived from an EMBL/GenBank/DDBJ whole genome shotgun (WGS) entry which is preliminary data.</text>
</comment>
<dbReference type="Gene3D" id="3.30.1360.200">
    <property type="match status" value="1"/>
</dbReference>
<dbReference type="InterPro" id="IPR048634">
    <property type="entry name" value="SecD_SecF_C"/>
</dbReference>
<comment type="subunit">
    <text evidence="9">Forms a complex with SecF. Part of the essential Sec protein translocation apparatus which comprises SecA, SecYEG and auxiliary proteins SecDF. Other proteins may also be involved.</text>
</comment>
<keyword evidence="14" id="KW-1185">Reference proteome</keyword>
<evidence type="ECO:0000259" key="12">
    <source>
        <dbReference type="Pfam" id="PF22599"/>
    </source>
</evidence>
<comment type="similarity">
    <text evidence="10">Belongs to the SecD/SecF family. SecF subfamily.</text>
</comment>
<keyword evidence="7 9" id="KW-0811">Translocation</keyword>
<dbReference type="FunFam" id="1.20.1640.10:FF:000004">
    <property type="entry name" value="Protein translocase subunit SecD"/>
    <property type="match status" value="1"/>
</dbReference>
<comment type="similarity">
    <text evidence="9">Belongs to the SecD/SecF family. SecD subfamily.</text>
</comment>
<dbReference type="GO" id="GO:0065002">
    <property type="term" value="P:intracellular protein transmembrane transport"/>
    <property type="evidence" value="ECO:0007669"/>
    <property type="project" value="UniProtKB-UniRule"/>
</dbReference>
<dbReference type="Pfam" id="PF22599">
    <property type="entry name" value="SecDF_P1_head"/>
    <property type="match status" value="1"/>
</dbReference>
<dbReference type="Gene3D" id="1.20.1640.10">
    <property type="entry name" value="Multidrug efflux transporter AcrB transmembrane domain"/>
    <property type="match status" value="2"/>
</dbReference>
<proteinExistence type="inferred from homology"/>
<feature type="transmembrane region" description="Helical" evidence="9">
    <location>
        <begin position="912"/>
        <end position="929"/>
    </location>
</feature>
<keyword evidence="3 9" id="KW-1003">Cell membrane</keyword>
<feature type="transmembrane region" description="Helical" evidence="9">
    <location>
        <begin position="936"/>
        <end position="960"/>
    </location>
</feature>
<evidence type="ECO:0000256" key="8">
    <source>
        <dbReference type="ARBA" id="ARBA00023136"/>
    </source>
</evidence>
<keyword evidence="6 9" id="KW-1133">Transmembrane helix</keyword>
<dbReference type="EMBL" id="RYZH01000006">
    <property type="protein sequence ID" value="RUL88934.1"/>
    <property type="molecule type" value="Genomic_DNA"/>
</dbReference>
<dbReference type="PANTHER" id="PTHR30081">
    <property type="entry name" value="PROTEIN-EXPORT MEMBRANE PROTEIN SEC"/>
    <property type="match status" value="1"/>
</dbReference>
<dbReference type="InterPro" id="IPR005665">
    <property type="entry name" value="SecF_bac"/>
</dbReference>
<dbReference type="PANTHER" id="PTHR30081:SF1">
    <property type="entry name" value="PROTEIN TRANSLOCASE SUBUNIT SECD"/>
    <property type="match status" value="1"/>
</dbReference>
<dbReference type="InterPro" id="IPR055344">
    <property type="entry name" value="SecD_SecF_C_bact"/>
</dbReference>
<dbReference type="Pfam" id="PF07549">
    <property type="entry name" value="Sec_GG"/>
    <property type="match status" value="2"/>
</dbReference>
<evidence type="ECO:0000256" key="4">
    <source>
        <dbReference type="ARBA" id="ARBA00022692"/>
    </source>
</evidence>
<dbReference type="GO" id="GO:0043952">
    <property type="term" value="P:protein transport by the Sec complex"/>
    <property type="evidence" value="ECO:0007669"/>
    <property type="project" value="UniProtKB-UniRule"/>
</dbReference>
<dbReference type="Pfam" id="PF02355">
    <property type="entry name" value="SecD_SecF_C"/>
    <property type="match status" value="2"/>
</dbReference>
<dbReference type="OrthoDB" id="9805019at2"/>
<sequence>MKNLTFRLLLIGLAAVVGLLVLFSQQIGLSDERPLKLGIDLSGGTILVYQVEQQAGERVDLDELVAALKRRINPEGVFDITIRSVGQDRVEIIMPEEMANQAEEIKRKLTEEGSLSFRILASTNRAADFPAYLIRQTRDLPPIVDRLPEIKPSSSDRETFRWAKLGEVVEGQPAAPEGTAPTTVSERSLTLSGAGWSPNRYRGMQAVLERGGGSPNRVTVERNTADTLFFSEPIGFDPSAVTGFEIDYSGGDSRAIRDPIRDWSPNRYAGLPILLEGIVAGEPRRIIAEVASNTADTITLTRDHGLDVVRSYRVAYNPSGIALGIDGTSIDPQLAGDKIVRGVRLPSQPGTTEYFVLYEVPRERQDVTGDMLERVYPTTDEQLRPAVGFDFDTIGSRRFGDLTGRYRPRQDGAFFYNLAILLDGEVMSAPQIRNRITDSGIITMGGRGSQVNEQVNFLIDILRAGSLPVALQTPALQEETIGPTLGEDTIRKGVYAITVALALVPVFMIVYYHFAGVVAVIALLLNMVLLLASMAVTGSSITLPGLAGLALTIGMAVDANVLIYERMREERDRGAPLAQQIRNGFGKAWSTILDSNVTTVLTGVVLWSVGTEEVKGFALVTIIGLLWNLFTAVFVSRTIFELAYQSGWLKRLTMLRLLSKTNIDFVGPRRYCMVGSLLVIALGLSVFFSRGGANQQGSMYNIDFTGGSLVTVRLDSEQLRGQSPSARISAVRDQASEVLPNVTVESLTVSGDEEQDEAPRYNIRTTEQSPDVVQEAILEAFADSLVRVELLQTEPIEPVEGGLEEEGNRYRLTFNLPQPPSRIAEAFARVLASADPPVASPRSQFRVINPEAPPNNVDQPGEVLELTTSLAPERIEGYLAELGQELRNDKDFLFERLENFGSVVAGETRQKAMVAIVASWLIIIAYLWFRFQAVAYGVAAVLALIHDVLIALGAVALAGYKIDLPMIAAFLTLIGFSVNDTIVIFDRIRELKGKTPHLTARLVNDAINVTLSRTILTSLTTWLVVLIFYLFGGEGLSGFSFCLVVGILSGTYSTIFIAAPILIEWIGKPSKTDAKEMAGSR</sequence>
<feature type="domain" description="Protein export membrane protein SecD/SecF C-terminal" evidence="11">
    <location>
        <begin position="889"/>
        <end position="1066"/>
    </location>
</feature>
<feature type="domain" description="SecDF P1 head subdomain" evidence="12">
    <location>
        <begin position="364"/>
        <end position="469"/>
    </location>
</feature>
<comment type="function">
    <text evidence="9">Part of the Sec protein translocase complex. Interacts with the SecYEG preprotein conducting channel. SecDF uses the proton motive force (PMF) to complete protein translocation after the ATP-dependent function of SecA.</text>
</comment>
<dbReference type="InterPro" id="IPR022645">
    <property type="entry name" value="SecD/SecF_bac"/>
</dbReference>
<reference evidence="13 14" key="1">
    <citation type="submission" date="2018-12" db="EMBL/GenBank/DDBJ databases">
        <authorList>
            <person name="Toschakov S.V."/>
        </authorList>
    </citation>
    <scope>NUCLEOTIDE SEQUENCE [LARGE SCALE GENOMIC DNA]</scope>
    <source>
        <strain evidence="13 14">GM2012</strain>
    </source>
</reference>
<dbReference type="InterPro" id="IPR022813">
    <property type="entry name" value="SecD/SecF_arch_bac"/>
</dbReference>
<comment type="caution">
    <text evidence="9">Lacks conserved residue(s) required for the propagation of feature annotation.</text>
</comment>
<name>A0A432MNB6_9BACT</name>
<dbReference type="InterPro" id="IPR005791">
    <property type="entry name" value="SecD"/>
</dbReference>
<evidence type="ECO:0000256" key="9">
    <source>
        <dbReference type="HAMAP-Rule" id="MF_01463"/>
    </source>
</evidence>
<keyword evidence="4 9" id="KW-0812">Transmembrane</keyword>
<comment type="subunit">
    <text evidence="10">Forms a complex with SecD. Part of the essential Sec protein translocation apparatus which comprises SecA, SecYEG and auxiliary proteins SecDF. Other proteins may also be involved.</text>
</comment>
<comment type="subcellular location">
    <subcellularLocation>
        <location evidence="1 9">Cell membrane</location>
        <topology evidence="1 9">Multi-pass membrane protein</topology>
    </subcellularLocation>
</comment>
<dbReference type="AlphaFoldDB" id="A0A432MNB6"/>
<dbReference type="HAMAP" id="MF_01464_B">
    <property type="entry name" value="SecF_B"/>
    <property type="match status" value="1"/>
</dbReference>
<evidence type="ECO:0000256" key="5">
    <source>
        <dbReference type="ARBA" id="ARBA00022927"/>
    </source>
</evidence>
<dbReference type="RefSeq" id="WP_126724185.1">
    <property type="nucleotide sequence ID" value="NZ_RYZH01000006.1"/>
</dbReference>
<feature type="transmembrane region" description="Helical" evidence="9">
    <location>
        <begin position="1006"/>
        <end position="1032"/>
    </location>
</feature>
<keyword evidence="8 9" id="KW-0472">Membrane</keyword>
<dbReference type="NCBIfam" id="TIGR01129">
    <property type="entry name" value="secD"/>
    <property type="match status" value="1"/>
</dbReference>
<evidence type="ECO:0000256" key="2">
    <source>
        <dbReference type="ARBA" id="ARBA00022448"/>
    </source>
</evidence>
<feature type="transmembrane region" description="Helical" evidence="9">
    <location>
        <begin position="493"/>
        <end position="512"/>
    </location>
</feature>
<dbReference type="PRINTS" id="PR01755">
    <property type="entry name" value="SECFTRNLCASE"/>
</dbReference>
<evidence type="ECO:0000313" key="14">
    <source>
        <dbReference type="Proteomes" id="UP000280296"/>
    </source>
</evidence>
<feature type="transmembrane region" description="Helical" evidence="9">
    <location>
        <begin position="616"/>
        <end position="640"/>
    </location>
</feature>